<dbReference type="EMBL" id="LGIA01000148">
    <property type="protein sequence ID" value="KOH45126.1"/>
    <property type="molecule type" value="Genomic_DNA"/>
</dbReference>
<dbReference type="Proteomes" id="UP000036958">
    <property type="component" value="Unassembled WGS sequence"/>
</dbReference>
<dbReference type="InterPro" id="IPR021737">
    <property type="entry name" value="Phage_phiKZ_Orf197"/>
</dbReference>
<feature type="transmembrane region" description="Helical" evidence="1">
    <location>
        <begin position="129"/>
        <end position="150"/>
    </location>
</feature>
<evidence type="ECO:0000313" key="2">
    <source>
        <dbReference type="EMBL" id="KOH45126.1"/>
    </source>
</evidence>
<dbReference type="STRING" id="1409788.NC99_19880"/>
<accession>A0A0L8V9J8</accession>
<feature type="transmembrane region" description="Helical" evidence="1">
    <location>
        <begin position="88"/>
        <end position="109"/>
    </location>
</feature>
<feature type="transmembrane region" description="Helical" evidence="1">
    <location>
        <begin position="179"/>
        <end position="199"/>
    </location>
</feature>
<reference evidence="3" key="1">
    <citation type="submission" date="2015-07" db="EMBL/GenBank/DDBJ databases">
        <title>Genome sequencing of Sunxiuqinia dokdonensis strain SK.</title>
        <authorList>
            <person name="Ahn S."/>
            <person name="Kim B.-C."/>
        </authorList>
    </citation>
    <scope>NUCLEOTIDE SEQUENCE [LARGE SCALE GENOMIC DNA]</scope>
    <source>
        <strain evidence="3">SK</strain>
    </source>
</reference>
<evidence type="ECO:0000256" key="1">
    <source>
        <dbReference type="SAM" id="Phobius"/>
    </source>
</evidence>
<keyword evidence="1" id="KW-1133">Transmembrane helix</keyword>
<keyword evidence="3" id="KW-1185">Reference proteome</keyword>
<keyword evidence="1" id="KW-0472">Membrane</keyword>
<feature type="transmembrane region" description="Helical" evidence="1">
    <location>
        <begin position="219"/>
        <end position="238"/>
    </location>
</feature>
<organism evidence="2 3">
    <name type="scientific">Sunxiuqinia dokdonensis</name>
    <dbReference type="NCBI Taxonomy" id="1409788"/>
    <lineage>
        <taxon>Bacteria</taxon>
        <taxon>Pseudomonadati</taxon>
        <taxon>Bacteroidota</taxon>
        <taxon>Bacteroidia</taxon>
        <taxon>Marinilabiliales</taxon>
        <taxon>Prolixibacteraceae</taxon>
        <taxon>Sunxiuqinia</taxon>
    </lineage>
</organism>
<sequence>MAMILFIRLLIAHLLADFLLQPGSWVKDKNEHGIKSLKLFLHVLVVTAVSVVFTLDYFSWQIPVFIFLFHYLIDLAKIYFMPPKINQLVWFLTDQFFHILAIGAIIAIVGGYSVQWWATCASLVSTPEFLVVLLAYLFIIWPSMIIVNLATKRWQIQIKQHVEPGLQNAGKWIGILERVLVLTFVLTAQFQAIGFLIAAKSILRISVKSEDSARLISEYVLIGTFISFTLAILTGLLANSVF</sequence>
<dbReference type="PATRIC" id="fig|1409788.3.peg.2056"/>
<proteinExistence type="predicted"/>
<evidence type="ECO:0008006" key="4">
    <source>
        <dbReference type="Google" id="ProtNLM"/>
    </source>
</evidence>
<dbReference type="AlphaFoldDB" id="A0A0L8V9J8"/>
<comment type="caution">
    <text evidence="2">The sequence shown here is derived from an EMBL/GenBank/DDBJ whole genome shotgun (WGS) entry which is preliminary data.</text>
</comment>
<dbReference type="Pfam" id="PF11750">
    <property type="entry name" value="DUF3307"/>
    <property type="match status" value="1"/>
</dbReference>
<evidence type="ECO:0000313" key="3">
    <source>
        <dbReference type="Proteomes" id="UP000036958"/>
    </source>
</evidence>
<protein>
    <recommendedName>
        <fullName evidence="4">DUF3307 domain-containing protein</fullName>
    </recommendedName>
</protein>
<gene>
    <name evidence="2" type="ORF">NC99_19880</name>
</gene>
<name>A0A0L8V9J8_9BACT</name>
<keyword evidence="1" id="KW-0812">Transmembrane</keyword>
<feature type="transmembrane region" description="Helical" evidence="1">
    <location>
        <begin position="40"/>
        <end position="68"/>
    </location>
</feature>